<dbReference type="SUPFAM" id="SSF53098">
    <property type="entry name" value="Ribonuclease H-like"/>
    <property type="match status" value="1"/>
</dbReference>
<dbReference type="SUPFAM" id="SSF88723">
    <property type="entry name" value="PIN domain-like"/>
    <property type="match status" value="1"/>
</dbReference>
<dbReference type="GO" id="GO:0008409">
    <property type="term" value="F:5'-3' exonuclease activity"/>
    <property type="evidence" value="ECO:0007669"/>
    <property type="project" value="UniProtKB-UniRule"/>
</dbReference>
<dbReference type="InterPro" id="IPR008918">
    <property type="entry name" value="HhH2"/>
</dbReference>
<proteinExistence type="inferred from homology"/>
<comment type="function">
    <text evidence="16">In addition to polymerase activity, this DNA polymerase exhibits 5'-3' exonuclease activity.</text>
</comment>
<dbReference type="GO" id="GO:0003887">
    <property type="term" value="F:DNA-directed DNA polymerase activity"/>
    <property type="evidence" value="ECO:0007669"/>
    <property type="project" value="UniProtKB-UniRule"/>
</dbReference>
<organism evidence="19 20">
    <name type="scientific">Murimonas intestini</name>
    <dbReference type="NCBI Taxonomy" id="1337051"/>
    <lineage>
        <taxon>Bacteria</taxon>
        <taxon>Bacillati</taxon>
        <taxon>Bacillota</taxon>
        <taxon>Clostridia</taxon>
        <taxon>Lachnospirales</taxon>
        <taxon>Lachnospiraceae</taxon>
        <taxon>Murimonas</taxon>
    </lineage>
</organism>
<dbReference type="EMBL" id="QGGY01000005">
    <property type="protein sequence ID" value="PWJ76278.1"/>
    <property type="molecule type" value="Genomic_DNA"/>
</dbReference>
<dbReference type="InterPro" id="IPR019760">
    <property type="entry name" value="DNA-dir_DNA_pol_A_CS"/>
</dbReference>
<evidence type="ECO:0000259" key="17">
    <source>
        <dbReference type="SMART" id="SM00475"/>
    </source>
</evidence>
<evidence type="ECO:0000256" key="16">
    <source>
        <dbReference type="RuleBase" id="RU004460"/>
    </source>
</evidence>
<gene>
    <name evidence="16" type="primary">polA</name>
    <name evidence="19" type="ORF">C7383_105316</name>
</gene>
<dbReference type="InterPro" id="IPR001098">
    <property type="entry name" value="DNA-dir_DNA_pol_A_palm_dom"/>
</dbReference>
<dbReference type="AlphaFoldDB" id="A0AB73T531"/>
<dbReference type="PRINTS" id="PR00868">
    <property type="entry name" value="DNAPOLI"/>
</dbReference>
<evidence type="ECO:0000256" key="14">
    <source>
        <dbReference type="ARBA" id="ARBA00049244"/>
    </source>
</evidence>
<keyword evidence="8 16" id="KW-0227">DNA damage</keyword>
<evidence type="ECO:0000256" key="13">
    <source>
        <dbReference type="ARBA" id="ARBA00023204"/>
    </source>
</evidence>
<keyword evidence="9 16" id="KW-0378">Hydrolase</keyword>
<comment type="similarity">
    <text evidence="1 16">Belongs to the DNA polymerase type-A family.</text>
</comment>
<keyword evidence="6 16" id="KW-0235">DNA replication</keyword>
<evidence type="ECO:0000256" key="11">
    <source>
        <dbReference type="ARBA" id="ARBA00022932"/>
    </source>
</evidence>
<keyword evidence="20" id="KW-1185">Reference proteome</keyword>
<name>A0AB73T531_9FIRM</name>
<feature type="domain" description="5'-3' exonuclease" evidence="17">
    <location>
        <begin position="15"/>
        <end position="276"/>
    </location>
</feature>
<evidence type="ECO:0000256" key="1">
    <source>
        <dbReference type="ARBA" id="ARBA00007705"/>
    </source>
</evidence>
<dbReference type="Gene3D" id="1.20.1060.10">
    <property type="entry name" value="Taq DNA Polymerase, Chain T, domain 4"/>
    <property type="match status" value="1"/>
</dbReference>
<dbReference type="InterPro" id="IPR002298">
    <property type="entry name" value="DNA_polymerase_A"/>
</dbReference>
<evidence type="ECO:0000256" key="6">
    <source>
        <dbReference type="ARBA" id="ARBA00022705"/>
    </source>
</evidence>
<keyword evidence="11 16" id="KW-0239">DNA-directed DNA polymerase</keyword>
<evidence type="ECO:0000256" key="5">
    <source>
        <dbReference type="ARBA" id="ARBA00022695"/>
    </source>
</evidence>
<protein>
    <recommendedName>
        <fullName evidence="3 15">DNA polymerase I</fullName>
        <ecNumber evidence="2 15">2.7.7.7</ecNumber>
    </recommendedName>
</protein>
<evidence type="ECO:0000313" key="19">
    <source>
        <dbReference type="EMBL" id="PWJ76278.1"/>
    </source>
</evidence>
<dbReference type="InterPro" id="IPR029060">
    <property type="entry name" value="PIN-like_dom_sf"/>
</dbReference>
<dbReference type="PROSITE" id="PS00447">
    <property type="entry name" value="DNA_POLYMERASE_A"/>
    <property type="match status" value="1"/>
</dbReference>
<evidence type="ECO:0000256" key="7">
    <source>
        <dbReference type="ARBA" id="ARBA00022722"/>
    </source>
</evidence>
<dbReference type="Gene3D" id="3.30.70.370">
    <property type="match status" value="1"/>
</dbReference>
<dbReference type="SMART" id="SM00279">
    <property type="entry name" value="HhH2"/>
    <property type="match status" value="1"/>
</dbReference>
<dbReference type="GO" id="GO:0006302">
    <property type="term" value="P:double-strand break repair"/>
    <property type="evidence" value="ECO:0007669"/>
    <property type="project" value="TreeGrafter"/>
</dbReference>
<dbReference type="CDD" id="cd06140">
    <property type="entry name" value="DNA_polA_I_Bacillus_like_exo"/>
    <property type="match status" value="1"/>
</dbReference>
<reference evidence="19 20" key="1">
    <citation type="submission" date="2018-05" db="EMBL/GenBank/DDBJ databases">
        <authorList>
            <person name="Goeker M."/>
            <person name="Huntemann M."/>
            <person name="Clum A."/>
            <person name="Pillay M."/>
            <person name="Palaniappan K."/>
            <person name="Varghese N."/>
            <person name="Mikhailova N."/>
            <person name="Stamatis D."/>
            <person name="Reddy T."/>
            <person name="Daum C."/>
            <person name="Shapiro N."/>
            <person name="Ivanova N."/>
            <person name="Kyrpides N."/>
            <person name="Woyke T."/>
        </authorList>
    </citation>
    <scope>NUCLEOTIDE SEQUENCE [LARGE SCALE GENOMIC DNA]</scope>
    <source>
        <strain evidence="19 20">DSM 26524</strain>
    </source>
</reference>
<dbReference type="FunFam" id="1.10.150.20:FF:000002">
    <property type="entry name" value="DNA polymerase I"/>
    <property type="match status" value="1"/>
</dbReference>
<comment type="catalytic activity">
    <reaction evidence="14 16">
        <text>DNA(n) + a 2'-deoxyribonucleoside 5'-triphosphate = DNA(n+1) + diphosphate</text>
        <dbReference type="Rhea" id="RHEA:22508"/>
        <dbReference type="Rhea" id="RHEA-COMP:17339"/>
        <dbReference type="Rhea" id="RHEA-COMP:17340"/>
        <dbReference type="ChEBI" id="CHEBI:33019"/>
        <dbReference type="ChEBI" id="CHEBI:61560"/>
        <dbReference type="ChEBI" id="CHEBI:173112"/>
        <dbReference type="EC" id="2.7.7.7"/>
    </reaction>
</comment>
<keyword evidence="13 16" id="KW-0234">DNA repair</keyword>
<keyword evidence="12 16" id="KW-0238">DNA-binding</keyword>
<comment type="caution">
    <text evidence="19">The sequence shown here is derived from an EMBL/GenBank/DDBJ whole genome shotgun (WGS) entry which is preliminary data.</text>
</comment>
<dbReference type="CDD" id="cd08637">
    <property type="entry name" value="DNA_pol_A_pol_I_C"/>
    <property type="match status" value="1"/>
</dbReference>
<dbReference type="Pfam" id="PF01367">
    <property type="entry name" value="5_3_exonuc"/>
    <property type="match status" value="1"/>
</dbReference>
<dbReference type="InterPro" id="IPR018320">
    <property type="entry name" value="DNA_polymerase_1"/>
</dbReference>
<evidence type="ECO:0000256" key="8">
    <source>
        <dbReference type="ARBA" id="ARBA00022763"/>
    </source>
</evidence>
<evidence type="ECO:0000256" key="2">
    <source>
        <dbReference type="ARBA" id="ARBA00012417"/>
    </source>
</evidence>
<dbReference type="CDD" id="cd09859">
    <property type="entry name" value="PIN_53EXO"/>
    <property type="match status" value="1"/>
</dbReference>
<dbReference type="NCBIfam" id="NF004397">
    <property type="entry name" value="PRK05755.1"/>
    <property type="match status" value="1"/>
</dbReference>
<evidence type="ECO:0000259" key="18">
    <source>
        <dbReference type="SMART" id="SM00482"/>
    </source>
</evidence>
<dbReference type="InterPro" id="IPR002421">
    <property type="entry name" value="5-3_exonuclease"/>
</dbReference>
<dbReference type="InterPro" id="IPR012337">
    <property type="entry name" value="RNaseH-like_sf"/>
</dbReference>
<keyword evidence="10 16" id="KW-0269">Exonuclease</keyword>
<dbReference type="InterPro" id="IPR036397">
    <property type="entry name" value="RNaseH_sf"/>
</dbReference>
<dbReference type="EC" id="2.7.7.7" evidence="2 15"/>
<dbReference type="Gene3D" id="3.40.50.1010">
    <property type="entry name" value="5'-nuclease"/>
    <property type="match status" value="1"/>
</dbReference>
<dbReference type="Pfam" id="PF00476">
    <property type="entry name" value="DNA_pol_A"/>
    <property type="match status" value="1"/>
</dbReference>
<feature type="domain" description="DNA-directed DNA polymerase family A palm" evidence="18">
    <location>
        <begin position="644"/>
        <end position="850"/>
    </location>
</feature>
<evidence type="ECO:0000256" key="10">
    <source>
        <dbReference type="ARBA" id="ARBA00022839"/>
    </source>
</evidence>
<evidence type="ECO:0000256" key="12">
    <source>
        <dbReference type="ARBA" id="ARBA00023125"/>
    </source>
</evidence>
<dbReference type="NCBIfam" id="TIGR00593">
    <property type="entry name" value="pola"/>
    <property type="match status" value="1"/>
</dbReference>
<dbReference type="InterPro" id="IPR020046">
    <property type="entry name" value="5-3_exonucl_a-hlix_arch_N"/>
</dbReference>
<keyword evidence="7" id="KW-0540">Nuclease</keyword>
<dbReference type="InterPro" id="IPR020045">
    <property type="entry name" value="DNA_polI_H3TH"/>
</dbReference>
<evidence type="ECO:0000313" key="20">
    <source>
        <dbReference type="Proteomes" id="UP000245412"/>
    </source>
</evidence>
<dbReference type="FunFam" id="1.10.150.20:FF:000003">
    <property type="entry name" value="DNA polymerase I"/>
    <property type="match status" value="1"/>
</dbReference>
<evidence type="ECO:0000256" key="4">
    <source>
        <dbReference type="ARBA" id="ARBA00022679"/>
    </source>
</evidence>
<dbReference type="Gene3D" id="1.10.150.20">
    <property type="entry name" value="5' to 3' exonuclease, C-terminal subdomain"/>
    <property type="match status" value="2"/>
</dbReference>
<evidence type="ECO:0000256" key="3">
    <source>
        <dbReference type="ARBA" id="ARBA00020311"/>
    </source>
</evidence>
<dbReference type="SMART" id="SM00482">
    <property type="entry name" value="POLAc"/>
    <property type="match status" value="1"/>
</dbReference>
<dbReference type="SUPFAM" id="SSF56672">
    <property type="entry name" value="DNA/RNA polymerases"/>
    <property type="match status" value="1"/>
</dbReference>
<dbReference type="GO" id="GO:0006261">
    <property type="term" value="P:DNA-templated DNA replication"/>
    <property type="evidence" value="ECO:0007669"/>
    <property type="project" value="UniProtKB-UniRule"/>
</dbReference>
<dbReference type="InterPro" id="IPR043502">
    <property type="entry name" value="DNA/RNA_pol_sf"/>
</dbReference>
<dbReference type="Proteomes" id="UP000245412">
    <property type="component" value="Unassembled WGS sequence"/>
</dbReference>
<keyword evidence="4 16" id="KW-0808">Transferase</keyword>
<sequence>MTRKSEETAAGNMSEKIVLIDGHSILNRAFYGIPDLTNGEGLHTNAVYGFLNIMFKILDEEKAQYLAVAFDLKAPTFRHKMFEAYKGTRKPMPEELHQQVPVMKEMLTAMKVPLLMKEGYEADDLLGTVAKRAEAEGLDVSIVSGDRDLLQLATDKTKIRIPKTKRTGTEIEDYNAVEVKEKYLVTPKEFIDVKALMGDASDNIPGIPGVGEKTATKIIAEYGSIENAYGHLEEIKPNKARESLREHYDMAQLSKTLAAIDTDSPVEFSLEEARLGDLYTEEAFELCKRLEFKNLLARFNCDGPKNSVSGHFKKITDTAAADEIFESALNADILGFQLLIWQKQIQGLAVCYGEEDIYYLPVQGAMTAEYLTGRLEQAAGSAKMSGTINLKEELSFIRIPDRKRVVDEAIAAYLINPLKDTYTYDDLAKEYLQMIVPSRMELLAKGGYDPEREETAACAGYMAYVAFACAIPVQDRLKELDMFKLFTDIEMPLVYTLYDMEKAGIMVNAEELKAYGDKLTGRIGELEESIWAQAGEKFNINSPKQLGVILFEKLKLPGGKKTKSGFSTAADVLDKLADEYPIVSLILEYRQLTKLKSTYADGLAVYITENGRIHSSFNQTITATGRISSTEPNLQNIPVRMELGREIRKVFIPSPGFIFVDADYSQIELRVLAHISGDKTLIDAYRQAQDIHRITASQVFHIPFDEVTPLQRRNAKAVNFGIVYGISSFGLSQDLSITKKEAAEYINKYFETYPRIKQFLDETVENAKKEGYVTTLFGRRRPVPELSSSNFMQRSFGERVAMNAPIQGTAADIIKIAMIRVNERMKNEGLLSRLILQVHDELLVEAAAEEAEHVKEILREEMQGAADLAVRLEIDMHTGANWYEAK</sequence>
<dbReference type="FunFam" id="1.20.1060.10:FF:000001">
    <property type="entry name" value="DNA polymerase I"/>
    <property type="match status" value="1"/>
</dbReference>
<dbReference type="FunFam" id="3.40.50.1010:FF:000001">
    <property type="entry name" value="DNA polymerase I"/>
    <property type="match status" value="1"/>
</dbReference>
<dbReference type="Gene3D" id="3.30.420.10">
    <property type="entry name" value="Ribonuclease H-like superfamily/Ribonuclease H"/>
    <property type="match status" value="1"/>
</dbReference>
<dbReference type="InterPro" id="IPR036279">
    <property type="entry name" value="5-3_exonuclease_C_sf"/>
</dbReference>
<keyword evidence="5 16" id="KW-0548">Nucleotidyltransferase</keyword>
<dbReference type="CDD" id="cd09898">
    <property type="entry name" value="H3TH_53EXO"/>
    <property type="match status" value="1"/>
</dbReference>
<accession>A0AB73T531</accession>
<dbReference type="Pfam" id="PF02739">
    <property type="entry name" value="5_3_exonuc_N"/>
    <property type="match status" value="1"/>
</dbReference>
<evidence type="ECO:0000256" key="15">
    <source>
        <dbReference type="NCBIfam" id="TIGR00593"/>
    </source>
</evidence>
<comment type="subunit">
    <text evidence="16">Single-chain monomer with multiple functions.</text>
</comment>
<dbReference type="SMART" id="SM00475">
    <property type="entry name" value="53EXOc"/>
    <property type="match status" value="1"/>
</dbReference>
<dbReference type="PANTHER" id="PTHR10133">
    <property type="entry name" value="DNA POLYMERASE I"/>
    <property type="match status" value="1"/>
</dbReference>
<dbReference type="PANTHER" id="PTHR10133:SF27">
    <property type="entry name" value="DNA POLYMERASE NU"/>
    <property type="match status" value="1"/>
</dbReference>
<dbReference type="GO" id="GO:0003677">
    <property type="term" value="F:DNA binding"/>
    <property type="evidence" value="ECO:0007669"/>
    <property type="project" value="UniProtKB-UniRule"/>
</dbReference>
<dbReference type="SUPFAM" id="SSF47807">
    <property type="entry name" value="5' to 3' exonuclease, C-terminal subdomain"/>
    <property type="match status" value="1"/>
</dbReference>
<evidence type="ECO:0000256" key="9">
    <source>
        <dbReference type="ARBA" id="ARBA00022801"/>
    </source>
</evidence>